<protein>
    <recommendedName>
        <fullName evidence="3">TPM domain-containing protein</fullName>
    </recommendedName>
</protein>
<dbReference type="eggNOG" id="COG1512">
    <property type="taxonomic scope" value="Bacteria"/>
</dbReference>
<dbReference type="Gene3D" id="3.10.310.50">
    <property type="match status" value="1"/>
</dbReference>
<accession>E4Q1T7</accession>
<dbReference type="EMBL" id="CP002216">
    <property type="protein sequence ID" value="ADQ03636.1"/>
    <property type="molecule type" value="Genomic_DNA"/>
</dbReference>
<dbReference type="RefSeq" id="WP_013411051.1">
    <property type="nucleotide sequence ID" value="NC_014657.1"/>
</dbReference>
<name>E4Q1T7_CALOW</name>
<feature type="transmembrane region" description="Helical" evidence="2">
    <location>
        <begin position="204"/>
        <end position="229"/>
    </location>
</feature>
<dbReference type="STRING" id="632518.Calow_0016"/>
<evidence type="ECO:0000256" key="2">
    <source>
        <dbReference type="SAM" id="Phobius"/>
    </source>
</evidence>
<reference evidence="4 5" key="2">
    <citation type="journal article" date="2011" name="J. Bacteriol.">
        <title>Complete genome sequences for the anaerobic, extremely thermophilic plant biomass-degrading bacteria Caldicellulosiruptor hydrothermalis, Caldicellulosiruptor kristjanssonii, Caldicellulosiruptor kronotskyensis, Caldicellulosiruptor owensenis, and Caldicellulosiruptor lactoaceticus.</title>
        <authorList>
            <person name="Blumer-Schuette S.E."/>
            <person name="Ozdemir I."/>
            <person name="Mistry D."/>
            <person name="Lucas S."/>
            <person name="Lapidus A."/>
            <person name="Cheng J.F."/>
            <person name="Goodwin L.A."/>
            <person name="Pitluck S."/>
            <person name="Land M.L."/>
            <person name="Hauser L.J."/>
            <person name="Woyke T."/>
            <person name="Mikhailova N."/>
            <person name="Pati A."/>
            <person name="Kyrpides N.C."/>
            <person name="Ivanova N."/>
            <person name="Detter J.C."/>
            <person name="Walston-Davenport K."/>
            <person name="Han S."/>
            <person name="Adams M.W."/>
            <person name="Kelly R.M."/>
        </authorList>
    </citation>
    <scope>NUCLEOTIDE SEQUENCE [LARGE SCALE GENOMIC DNA]</scope>
    <source>
        <strain evidence="5">ATCC 700167 / DSM 13100 / OL</strain>
    </source>
</reference>
<feature type="domain" description="TPM" evidence="3">
    <location>
        <begin position="45"/>
        <end position="168"/>
    </location>
</feature>
<dbReference type="KEGG" id="cow:Calow_0016"/>
<feature type="compositionally biased region" description="Gly residues" evidence="1">
    <location>
        <begin position="270"/>
        <end position="294"/>
    </location>
</feature>
<organism evidence="4 5">
    <name type="scientific">Caldicellulosiruptor owensensis (strain ATCC 700167 / DSM 13100 / OL)</name>
    <dbReference type="NCBI Taxonomy" id="632518"/>
    <lineage>
        <taxon>Bacteria</taxon>
        <taxon>Bacillati</taxon>
        <taxon>Bacillota</taxon>
        <taxon>Bacillota incertae sedis</taxon>
        <taxon>Caldicellulosiruptorales</taxon>
        <taxon>Caldicellulosiruptoraceae</taxon>
        <taxon>Caldicellulosiruptor</taxon>
    </lineage>
</organism>
<keyword evidence="5" id="KW-1185">Reference proteome</keyword>
<dbReference type="Proteomes" id="UP000006889">
    <property type="component" value="Chromosome"/>
</dbReference>
<feature type="region of interest" description="Disordered" evidence="1">
    <location>
        <begin position="266"/>
        <end position="294"/>
    </location>
</feature>
<feature type="transmembrane region" description="Helical" evidence="2">
    <location>
        <begin position="7"/>
        <end position="30"/>
    </location>
</feature>
<dbReference type="HOGENOM" id="CLU_035211_2_1_9"/>
<sequence length="294" mass="32500">MKINQGLICRVFSAVFIIAVSSFLITSFTFSEVQVPKKPGENIYVFDYANLIDSSDEEEMRALAREIEDKSKAEIIVVTVETLGSYTIEEYANKLFKSWGIGDKKLDNGVLILVNRENLLSGKKGRIRIEVGYGLEGAIPDGKAGRILDEYALPAFENKEYSKGIKDTFFVVAGEVAKEYGVEINSIEGFKNYESEHSNDKSNAVMTVFVAILIGFSLLITGIVILLAYKNPKLFNDSQYTMWQWEKRIYFKDKFDKDDEDDNDDSFKWFGGGSSGGGFGGFGGGSSGGGGASR</sequence>
<proteinExistence type="predicted"/>
<gene>
    <name evidence="4" type="ordered locus">Calow_0016</name>
</gene>
<reference key="1">
    <citation type="submission" date="2010-09" db="EMBL/GenBank/DDBJ databases">
        <title>Complete sequence of Caldicellulosiruptor owensensis OL.</title>
        <authorList>
            <consortium name="US DOE Joint Genome Institute"/>
            <person name="Lucas S."/>
            <person name="Copeland A."/>
            <person name="Lapidus A."/>
            <person name="Cheng J.-F."/>
            <person name="Bruce D."/>
            <person name="Goodwin L."/>
            <person name="Pitluck S."/>
            <person name="Davenport K."/>
            <person name="Detter J.C."/>
            <person name="Han C."/>
            <person name="Tapia R."/>
            <person name="Land M."/>
            <person name="Hauser L."/>
            <person name="Chang Y.-J."/>
            <person name="Jeffries C."/>
            <person name="Kyrpides N."/>
            <person name="Ivanova N."/>
            <person name="Mikhailova N."/>
            <person name="Blumer-Schuette S.E."/>
            <person name="Kelly R.M."/>
            <person name="Woyke T."/>
        </authorList>
    </citation>
    <scope>NUCLEOTIDE SEQUENCE</scope>
    <source>
        <strain>OL</strain>
    </source>
</reference>
<dbReference type="AlphaFoldDB" id="E4Q1T7"/>
<dbReference type="PANTHER" id="PTHR30373">
    <property type="entry name" value="UPF0603 PROTEIN YGCG"/>
    <property type="match status" value="1"/>
</dbReference>
<keyword evidence="2" id="KW-1133">Transmembrane helix</keyword>
<keyword evidence="2" id="KW-0812">Transmembrane</keyword>
<evidence type="ECO:0000313" key="5">
    <source>
        <dbReference type="Proteomes" id="UP000006889"/>
    </source>
</evidence>
<dbReference type="PANTHER" id="PTHR30373:SF2">
    <property type="entry name" value="UPF0603 PROTEIN YGCG"/>
    <property type="match status" value="1"/>
</dbReference>
<keyword evidence="2" id="KW-0472">Membrane</keyword>
<evidence type="ECO:0000313" key="4">
    <source>
        <dbReference type="EMBL" id="ADQ03636.1"/>
    </source>
</evidence>
<evidence type="ECO:0000256" key="1">
    <source>
        <dbReference type="SAM" id="MobiDB-lite"/>
    </source>
</evidence>
<evidence type="ECO:0000259" key="3">
    <source>
        <dbReference type="Pfam" id="PF04536"/>
    </source>
</evidence>
<dbReference type="Pfam" id="PF04536">
    <property type="entry name" value="TPM_phosphatase"/>
    <property type="match status" value="1"/>
</dbReference>
<dbReference type="InterPro" id="IPR007621">
    <property type="entry name" value="TPM_dom"/>
</dbReference>
<dbReference type="OrthoDB" id="9810918at2"/>